<dbReference type="EMBL" id="UZAF01016649">
    <property type="protein sequence ID" value="VDO31718.1"/>
    <property type="molecule type" value="Genomic_DNA"/>
</dbReference>
<evidence type="ECO:0000313" key="3">
    <source>
        <dbReference type="WBParaSite" id="HPLM_0000738901-mRNA-1"/>
    </source>
</evidence>
<dbReference type="OMA" id="MGICRFL"/>
<evidence type="ECO:0000313" key="2">
    <source>
        <dbReference type="Proteomes" id="UP000268014"/>
    </source>
</evidence>
<reference evidence="3" key="1">
    <citation type="submission" date="2017-02" db="UniProtKB">
        <authorList>
            <consortium name="WormBaseParasite"/>
        </authorList>
    </citation>
    <scope>IDENTIFICATION</scope>
</reference>
<evidence type="ECO:0000313" key="1">
    <source>
        <dbReference type="EMBL" id="VDO31718.1"/>
    </source>
</evidence>
<dbReference type="OrthoDB" id="5787667at2759"/>
<dbReference type="AlphaFoldDB" id="A0A0N4WAI0"/>
<sequence>MSAGLQSKVSSEDLGRVMGICRFLNLTFTEEQLLAIIEVIEAGANPSALVDWLAIVEETKSEETPVLKSHER</sequence>
<organism evidence="3">
    <name type="scientific">Haemonchus placei</name>
    <name type="common">Barber's pole worm</name>
    <dbReference type="NCBI Taxonomy" id="6290"/>
    <lineage>
        <taxon>Eukaryota</taxon>
        <taxon>Metazoa</taxon>
        <taxon>Ecdysozoa</taxon>
        <taxon>Nematoda</taxon>
        <taxon>Chromadorea</taxon>
        <taxon>Rhabditida</taxon>
        <taxon>Rhabditina</taxon>
        <taxon>Rhabditomorpha</taxon>
        <taxon>Strongyloidea</taxon>
        <taxon>Trichostrongylidae</taxon>
        <taxon>Haemonchus</taxon>
    </lineage>
</organism>
<protein>
    <submittedName>
        <fullName evidence="3">HTH merR-type domain-containing protein</fullName>
    </submittedName>
</protein>
<keyword evidence="2" id="KW-1185">Reference proteome</keyword>
<gene>
    <name evidence="1" type="ORF">HPLM_LOCUS7381</name>
</gene>
<dbReference type="Proteomes" id="UP000268014">
    <property type="component" value="Unassembled WGS sequence"/>
</dbReference>
<proteinExistence type="predicted"/>
<name>A0A0N4WAI0_HAEPC</name>
<accession>A0A0N4WAI0</accession>
<reference evidence="1 2" key="2">
    <citation type="submission" date="2018-11" db="EMBL/GenBank/DDBJ databases">
        <authorList>
            <consortium name="Pathogen Informatics"/>
        </authorList>
    </citation>
    <scope>NUCLEOTIDE SEQUENCE [LARGE SCALE GENOMIC DNA]</scope>
    <source>
        <strain evidence="1 2">MHpl1</strain>
    </source>
</reference>
<dbReference type="WBParaSite" id="HPLM_0000738901-mRNA-1">
    <property type="protein sequence ID" value="HPLM_0000738901-mRNA-1"/>
    <property type="gene ID" value="HPLM_0000738901"/>
</dbReference>